<dbReference type="PANTHER" id="PTHR32194">
    <property type="entry name" value="METALLOPROTEASE TLDD"/>
    <property type="match status" value="1"/>
</dbReference>
<dbReference type="InterPro" id="IPR023333">
    <property type="entry name" value="Proteasome_suB-type"/>
</dbReference>
<evidence type="ECO:0000256" key="6">
    <source>
        <dbReference type="ARBA" id="ARBA00022801"/>
    </source>
</evidence>
<feature type="binding site" evidence="8">
    <location>
        <position position="168"/>
    </location>
    <ligand>
        <name>Na(+)</name>
        <dbReference type="ChEBI" id="CHEBI:29101"/>
    </ligand>
</feature>
<feature type="active site" evidence="8">
    <location>
        <position position="12"/>
    </location>
</feature>
<sequence>MAEDHFPGWHGTTIVAVRKDGQVVIAGDGQVSLGPTIIKGTARKVRRLSPGGTDVIAGFAGSTADAFTLLERLEKKLEATPGQLQRASVELAKDWRTDKYLQKLEAFLIVSDGKDLFVITGAGDVLEPEHDVTAIGSGGNFALAAGRAMMDTGLSAEDIARRAMAIAADICVYTNGNLTVETLSAS</sequence>
<comment type="activity regulation">
    <text evidence="8">Allosterically activated by HslU binding.</text>
</comment>
<dbReference type="GO" id="GO:0005839">
    <property type="term" value="C:proteasome core complex"/>
    <property type="evidence" value="ECO:0007669"/>
    <property type="project" value="InterPro"/>
</dbReference>
<keyword evidence="7 8" id="KW-0915">Sodium</keyword>
<dbReference type="HAMAP" id="MF_00248">
    <property type="entry name" value="HslV"/>
    <property type="match status" value="1"/>
</dbReference>
<evidence type="ECO:0000256" key="4">
    <source>
        <dbReference type="ARBA" id="ARBA00022698"/>
    </source>
</evidence>
<comment type="function">
    <text evidence="8">Protease subunit of a proteasome-like degradation complex believed to be a general protein degrading machinery.</text>
</comment>
<evidence type="ECO:0000313" key="10">
    <source>
        <dbReference type="Proteomes" id="UP000193900"/>
    </source>
</evidence>
<name>A0A1Y5S291_9RHOB</name>
<dbReference type="AlphaFoldDB" id="A0A1Y5S291"/>
<dbReference type="GO" id="GO:0004298">
    <property type="term" value="F:threonine-type endopeptidase activity"/>
    <property type="evidence" value="ECO:0007669"/>
    <property type="project" value="UniProtKB-KW"/>
</dbReference>
<proteinExistence type="inferred from homology"/>
<dbReference type="PANTHER" id="PTHR32194:SF7">
    <property type="entry name" value="ATP-DEPENDENT PROTEASE SUBUNIT HSLV"/>
    <property type="match status" value="1"/>
</dbReference>
<evidence type="ECO:0000256" key="3">
    <source>
        <dbReference type="ARBA" id="ARBA00022670"/>
    </source>
</evidence>
<dbReference type="RefSeq" id="WP_085877960.1">
    <property type="nucleotide sequence ID" value="NZ_FWFZ01000004.1"/>
</dbReference>
<evidence type="ECO:0000256" key="1">
    <source>
        <dbReference type="ARBA" id="ARBA00006053"/>
    </source>
</evidence>
<comment type="catalytic activity">
    <reaction evidence="8">
        <text>ATP-dependent cleavage of peptide bonds with broad specificity.</text>
        <dbReference type="EC" id="3.4.25.2"/>
    </reaction>
</comment>
<dbReference type="EC" id="3.4.25.2" evidence="8"/>
<evidence type="ECO:0000256" key="7">
    <source>
        <dbReference type="ARBA" id="ARBA00023053"/>
    </source>
</evidence>
<dbReference type="Gene3D" id="3.60.20.10">
    <property type="entry name" value="Glutamine Phosphoribosylpyrophosphate, subunit 1, domain 1"/>
    <property type="match status" value="1"/>
</dbReference>
<protein>
    <recommendedName>
        <fullName evidence="8">ATP-dependent protease subunit HslV</fullName>
        <ecNumber evidence="8">3.4.25.2</ecNumber>
    </recommendedName>
</protein>
<comment type="subcellular location">
    <subcellularLocation>
        <location evidence="8">Cytoplasm</location>
    </subcellularLocation>
</comment>
<dbReference type="InterPro" id="IPR029055">
    <property type="entry name" value="Ntn_hydrolases_N"/>
</dbReference>
<dbReference type="Pfam" id="PF00227">
    <property type="entry name" value="Proteasome"/>
    <property type="match status" value="1"/>
</dbReference>
<dbReference type="GO" id="GO:0009376">
    <property type="term" value="C:HslUV protease complex"/>
    <property type="evidence" value="ECO:0007669"/>
    <property type="project" value="UniProtKB-UniRule"/>
</dbReference>
<dbReference type="GO" id="GO:0046872">
    <property type="term" value="F:metal ion binding"/>
    <property type="evidence" value="ECO:0007669"/>
    <property type="project" value="UniProtKB-KW"/>
</dbReference>
<dbReference type="InterPro" id="IPR001353">
    <property type="entry name" value="Proteasome_sua/b"/>
</dbReference>
<dbReference type="SUPFAM" id="SSF56235">
    <property type="entry name" value="N-terminal nucleophile aminohydrolases (Ntn hydrolases)"/>
    <property type="match status" value="1"/>
</dbReference>
<dbReference type="PIRSF" id="PIRSF039093">
    <property type="entry name" value="HslV"/>
    <property type="match status" value="1"/>
</dbReference>
<dbReference type="Proteomes" id="UP000193900">
    <property type="component" value="Unassembled WGS sequence"/>
</dbReference>
<evidence type="ECO:0000256" key="5">
    <source>
        <dbReference type="ARBA" id="ARBA00022723"/>
    </source>
</evidence>
<feature type="binding site" evidence="8">
    <location>
        <position position="174"/>
    </location>
    <ligand>
        <name>Na(+)</name>
        <dbReference type="ChEBI" id="CHEBI:29101"/>
    </ligand>
</feature>
<reference evidence="9 10" key="1">
    <citation type="submission" date="2017-03" db="EMBL/GenBank/DDBJ databases">
        <authorList>
            <person name="Afonso C.L."/>
            <person name="Miller P.J."/>
            <person name="Scott M.A."/>
            <person name="Spackman E."/>
            <person name="Goraichik I."/>
            <person name="Dimitrov K.M."/>
            <person name="Suarez D.L."/>
            <person name="Swayne D.E."/>
        </authorList>
    </citation>
    <scope>NUCLEOTIDE SEQUENCE [LARGE SCALE GENOMIC DNA]</scope>
    <source>
        <strain evidence="9 10">CECT 7023</strain>
    </source>
</reference>
<dbReference type="InterPro" id="IPR022281">
    <property type="entry name" value="ATP-dep_Prtase_HsIV_su"/>
</dbReference>
<keyword evidence="8" id="KW-0963">Cytoplasm</keyword>
<keyword evidence="4 8" id="KW-0888">Threonine protease</keyword>
<keyword evidence="2 8" id="KW-0021">Allosteric enzyme</keyword>
<dbReference type="EMBL" id="FWFZ01000004">
    <property type="protein sequence ID" value="SLN30684.1"/>
    <property type="molecule type" value="Genomic_DNA"/>
</dbReference>
<dbReference type="NCBIfam" id="NF003964">
    <property type="entry name" value="PRK05456.1"/>
    <property type="match status" value="1"/>
</dbReference>
<feature type="binding site" evidence="8">
    <location>
        <position position="171"/>
    </location>
    <ligand>
        <name>Na(+)</name>
        <dbReference type="ChEBI" id="CHEBI:29101"/>
    </ligand>
</feature>
<evidence type="ECO:0000256" key="8">
    <source>
        <dbReference type="HAMAP-Rule" id="MF_00248"/>
    </source>
</evidence>
<dbReference type="GO" id="GO:0051603">
    <property type="term" value="P:proteolysis involved in protein catabolic process"/>
    <property type="evidence" value="ECO:0007669"/>
    <property type="project" value="InterPro"/>
</dbReference>
<dbReference type="NCBIfam" id="TIGR03692">
    <property type="entry name" value="ATP_dep_HslV"/>
    <property type="match status" value="1"/>
</dbReference>
<dbReference type="OrthoDB" id="9804884at2"/>
<gene>
    <name evidence="8 9" type="primary">hslV</name>
    <name evidence="9" type="ORF">ROA7023_01052</name>
</gene>
<evidence type="ECO:0000256" key="2">
    <source>
        <dbReference type="ARBA" id="ARBA00022533"/>
    </source>
</evidence>
<keyword evidence="5 8" id="KW-0479">Metal-binding</keyword>
<comment type="similarity">
    <text evidence="1 8">Belongs to the peptidase T1B family. HslV subfamily.</text>
</comment>
<dbReference type="PROSITE" id="PS51476">
    <property type="entry name" value="PROTEASOME_BETA_2"/>
    <property type="match status" value="1"/>
</dbReference>
<keyword evidence="3 8" id="KW-0645">Protease</keyword>
<evidence type="ECO:0000313" key="9">
    <source>
        <dbReference type="EMBL" id="SLN30684.1"/>
    </source>
</evidence>
<organism evidence="9 10">
    <name type="scientific">Roseisalinus antarcticus</name>
    <dbReference type="NCBI Taxonomy" id="254357"/>
    <lineage>
        <taxon>Bacteria</taxon>
        <taxon>Pseudomonadati</taxon>
        <taxon>Pseudomonadota</taxon>
        <taxon>Alphaproteobacteria</taxon>
        <taxon>Rhodobacterales</taxon>
        <taxon>Roseobacteraceae</taxon>
        <taxon>Roseisalinus</taxon>
    </lineage>
</organism>
<accession>A0A1Y5S291</accession>
<keyword evidence="6 8" id="KW-0378">Hydrolase</keyword>
<comment type="subunit">
    <text evidence="8">A double ring-shaped homohexamer of HslV is capped on each side by a ring-shaped HslU homohexamer. The assembly of the HslU/HslV complex is dependent on binding of ATP.</text>
</comment>
<dbReference type="CDD" id="cd01913">
    <property type="entry name" value="protease_HslV"/>
    <property type="match status" value="1"/>
</dbReference>
<keyword evidence="10" id="KW-1185">Reference proteome</keyword>